<sequence length="62" mass="7326">SCLLGVEQSSRRDLAIIQVRFIIINNDSLRSLVENPEKRIFNDELFDMAKSALSWYQRHLYL</sequence>
<dbReference type="EMBL" id="CAJVPU010003466">
    <property type="protein sequence ID" value="CAG8518425.1"/>
    <property type="molecule type" value="Genomic_DNA"/>
</dbReference>
<gene>
    <name evidence="1" type="ORF">DHETER_LOCUS3795</name>
</gene>
<accession>A0ACA9LBY5</accession>
<dbReference type="Proteomes" id="UP000789702">
    <property type="component" value="Unassembled WGS sequence"/>
</dbReference>
<comment type="caution">
    <text evidence="1">The sequence shown here is derived from an EMBL/GenBank/DDBJ whole genome shotgun (WGS) entry which is preliminary data.</text>
</comment>
<protein>
    <submittedName>
        <fullName evidence="1">4852_t:CDS:1</fullName>
    </submittedName>
</protein>
<proteinExistence type="predicted"/>
<keyword evidence="2" id="KW-1185">Reference proteome</keyword>
<reference evidence="1" key="1">
    <citation type="submission" date="2021-06" db="EMBL/GenBank/DDBJ databases">
        <authorList>
            <person name="Kallberg Y."/>
            <person name="Tangrot J."/>
            <person name="Rosling A."/>
        </authorList>
    </citation>
    <scope>NUCLEOTIDE SEQUENCE</scope>
    <source>
        <strain evidence="1">IL203A</strain>
    </source>
</reference>
<evidence type="ECO:0000313" key="2">
    <source>
        <dbReference type="Proteomes" id="UP000789702"/>
    </source>
</evidence>
<feature type="non-terminal residue" evidence="1">
    <location>
        <position position="1"/>
    </location>
</feature>
<evidence type="ECO:0000313" key="1">
    <source>
        <dbReference type="EMBL" id="CAG8518425.1"/>
    </source>
</evidence>
<name>A0ACA9LBY5_9GLOM</name>
<organism evidence="1 2">
    <name type="scientific">Dentiscutata heterogama</name>
    <dbReference type="NCBI Taxonomy" id="1316150"/>
    <lineage>
        <taxon>Eukaryota</taxon>
        <taxon>Fungi</taxon>
        <taxon>Fungi incertae sedis</taxon>
        <taxon>Mucoromycota</taxon>
        <taxon>Glomeromycotina</taxon>
        <taxon>Glomeromycetes</taxon>
        <taxon>Diversisporales</taxon>
        <taxon>Gigasporaceae</taxon>
        <taxon>Dentiscutata</taxon>
    </lineage>
</organism>